<gene>
    <name evidence="6" type="ORF">NCTC8139_01987</name>
</gene>
<dbReference type="GeneID" id="60749995"/>
<name>A0ABD7V283_9ACTN</name>
<evidence type="ECO:0000256" key="3">
    <source>
        <dbReference type="ARBA" id="ARBA00023015"/>
    </source>
</evidence>
<dbReference type="PROSITE" id="PS50921">
    <property type="entry name" value="ANTAR"/>
    <property type="match status" value="1"/>
</dbReference>
<evidence type="ECO:0000256" key="4">
    <source>
        <dbReference type="ARBA" id="ARBA00023163"/>
    </source>
</evidence>
<evidence type="ECO:0000313" key="7">
    <source>
        <dbReference type="Proteomes" id="UP000360750"/>
    </source>
</evidence>
<dbReference type="InterPro" id="IPR003018">
    <property type="entry name" value="GAF"/>
</dbReference>
<dbReference type="Proteomes" id="UP000360750">
    <property type="component" value="Unassembled WGS sequence"/>
</dbReference>
<keyword evidence="2" id="KW-0418">Kinase</keyword>
<accession>A0ABD7V283</accession>
<feature type="domain" description="ANTAR" evidence="5">
    <location>
        <begin position="164"/>
        <end position="225"/>
    </location>
</feature>
<dbReference type="PIRSF" id="PIRSF036625">
    <property type="entry name" value="GAF_ANTAR"/>
    <property type="match status" value="1"/>
</dbReference>
<dbReference type="Gene3D" id="1.10.10.10">
    <property type="entry name" value="Winged helix-like DNA-binding domain superfamily/Winged helix DNA-binding domain"/>
    <property type="match status" value="1"/>
</dbReference>
<dbReference type="Gene3D" id="3.30.450.40">
    <property type="match status" value="1"/>
</dbReference>
<comment type="caution">
    <text evidence="6">The sequence shown here is derived from an EMBL/GenBank/DDBJ whole genome shotgun (WGS) entry which is preliminary data.</text>
</comment>
<evidence type="ECO:0000256" key="2">
    <source>
        <dbReference type="ARBA" id="ARBA00022777"/>
    </source>
</evidence>
<dbReference type="GO" id="GO:0016301">
    <property type="term" value="F:kinase activity"/>
    <property type="evidence" value="ECO:0007669"/>
    <property type="project" value="UniProtKB-KW"/>
</dbReference>
<dbReference type="InterPro" id="IPR005561">
    <property type="entry name" value="ANTAR"/>
</dbReference>
<dbReference type="RefSeq" id="WP_131734176.1">
    <property type="nucleotide sequence ID" value="NZ_CAACYD010000006.1"/>
</dbReference>
<evidence type="ECO:0000313" key="6">
    <source>
        <dbReference type="EMBL" id="VFA88442.1"/>
    </source>
</evidence>
<dbReference type="AlphaFoldDB" id="A0ABD7V283"/>
<keyword evidence="4" id="KW-0804">Transcription</keyword>
<dbReference type="InterPro" id="IPR012074">
    <property type="entry name" value="GAF_ANTAR"/>
</dbReference>
<dbReference type="SMART" id="SM01012">
    <property type="entry name" value="ANTAR"/>
    <property type="match status" value="1"/>
</dbReference>
<keyword evidence="3" id="KW-0805">Transcription regulation</keyword>
<organism evidence="6 7">
    <name type="scientific">Gordonia paraffinivorans</name>
    <dbReference type="NCBI Taxonomy" id="175628"/>
    <lineage>
        <taxon>Bacteria</taxon>
        <taxon>Bacillati</taxon>
        <taxon>Actinomycetota</taxon>
        <taxon>Actinomycetes</taxon>
        <taxon>Mycobacteriales</taxon>
        <taxon>Gordoniaceae</taxon>
        <taxon>Gordonia</taxon>
    </lineage>
</organism>
<dbReference type="EMBL" id="CAACYD010000006">
    <property type="protein sequence ID" value="VFA88442.1"/>
    <property type="molecule type" value="Genomic_DNA"/>
</dbReference>
<dbReference type="InterPro" id="IPR036388">
    <property type="entry name" value="WH-like_DNA-bd_sf"/>
</dbReference>
<dbReference type="Pfam" id="PF13185">
    <property type="entry name" value="GAF_2"/>
    <property type="match status" value="1"/>
</dbReference>
<dbReference type="InterPro" id="IPR029016">
    <property type="entry name" value="GAF-like_dom_sf"/>
</dbReference>
<dbReference type="InterPro" id="IPR011006">
    <property type="entry name" value="CheY-like_superfamily"/>
</dbReference>
<proteinExistence type="predicted"/>
<evidence type="ECO:0000259" key="5">
    <source>
        <dbReference type="PROSITE" id="PS50921"/>
    </source>
</evidence>
<keyword evidence="1" id="KW-0808">Transferase</keyword>
<evidence type="ECO:0000256" key="1">
    <source>
        <dbReference type="ARBA" id="ARBA00022679"/>
    </source>
</evidence>
<dbReference type="Pfam" id="PF03861">
    <property type="entry name" value="ANTAR"/>
    <property type="match status" value="1"/>
</dbReference>
<sequence length="228" mass="25288">MTHESDDVVHLRIAELARELHADTADDELIAKTIVEGALAEIPGAQYAGLTVATDRRSIESLGSTHEYVEIHDRIQAETGEGPCLSAALHERIVRADDLDADNRWPKYRRRAVAEVPIRSVLSFQLFANRNRIGALNVFADEPGIFDLHAEDIGVVYATHAALAWNAIQKDQQFHSALANRDVIGQAKGMLMERFGVDALAAFDLLKRLSQESNTKLSEVARQVVEKR</sequence>
<dbReference type="SUPFAM" id="SSF55781">
    <property type="entry name" value="GAF domain-like"/>
    <property type="match status" value="1"/>
</dbReference>
<dbReference type="SUPFAM" id="SSF52172">
    <property type="entry name" value="CheY-like"/>
    <property type="match status" value="1"/>
</dbReference>
<protein>
    <submittedName>
        <fullName evidence="6">ANTAR domain</fullName>
    </submittedName>
</protein>
<reference evidence="6 7" key="1">
    <citation type="submission" date="2019-02" db="EMBL/GenBank/DDBJ databases">
        <authorList>
            <consortium name="Pathogen Informatics"/>
        </authorList>
    </citation>
    <scope>NUCLEOTIDE SEQUENCE [LARGE SCALE GENOMIC DNA]</scope>
    <source>
        <strain evidence="6 7">3012STDY6756503</strain>
    </source>
</reference>